<proteinExistence type="predicted"/>
<feature type="compositionally biased region" description="Acidic residues" evidence="4">
    <location>
        <begin position="101"/>
        <end position="128"/>
    </location>
</feature>
<keyword evidence="1" id="KW-0479">Metal-binding</keyword>
<dbReference type="EMBL" id="BMAU01021384">
    <property type="protein sequence ID" value="GFY28466.1"/>
    <property type="molecule type" value="Genomic_DNA"/>
</dbReference>
<feature type="region of interest" description="Disordered" evidence="4">
    <location>
        <begin position="63"/>
        <end position="128"/>
    </location>
</feature>
<keyword evidence="7" id="KW-1185">Reference proteome</keyword>
<feature type="compositionally biased region" description="Polar residues" evidence="4">
    <location>
        <begin position="81"/>
        <end position="92"/>
    </location>
</feature>
<protein>
    <recommendedName>
        <fullName evidence="5">MYND-type domain-containing protein</fullName>
    </recommendedName>
</protein>
<evidence type="ECO:0000313" key="7">
    <source>
        <dbReference type="Proteomes" id="UP000887159"/>
    </source>
</evidence>
<evidence type="ECO:0000256" key="1">
    <source>
        <dbReference type="ARBA" id="ARBA00022723"/>
    </source>
</evidence>
<reference evidence="6" key="1">
    <citation type="submission" date="2020-08" db="EMBL/GenBank/DDBJ databases">
        <title>Multicomponent nature underlies the extraordinary mechanical properties of spider dragline silk.</title>
        <authorList>
            <person name="Kono N."/>
            <person name="Nakamura H."/>
            <person name="Mori M."/>
            <person name="Yoshida Y."/>
            <person name="Ohtoshi R."/>
            <person name="Malay A.D."/>
            <person name="Moran D.A.P."/>
            <person name="Tomita M."/>
            <person name="Numata K."/>
            <person name="Arakawa K."/>
        </authorList>
    </citation>
    <scope>NUCLEOTIDE SEQUENCE</scope>
</reference>
<dbReference type="GO" id="GO:0008270">
    <property type="term" value="F:zinc ion binding"/>
    <property type="evidence" value="ECO:0007669"/>
    <property type="project" value="UniProtKB-KW"/>
</dbReference>
<name>A0A8X6W670_TRICX</name>
<dbReference type="Proteomes" id="UP000887159">
    <property type="component" value="Unassembled WGS sequence"/>
</dbReference>
<accession>A0A8X6W670</accession>
<sequence length="128" mass="14719">MQCIVCQKRANLHCCADHNYCSASCHQTDSSKHGNDCLGIFQQGGLIQRHTRIIVKIQIERTFKRKSSQEDSTTEEKRNRQSTSEEVITESFSETEHSLEEESDWADTDEDQAETDKEEVPDETESYT</sequence>
<keyword evidence="3" id="KW-0862">Zinc</keyword>
<organism evidence="6 7">
    <name type="scientific">Trichonephila clavipes</name>
    <name type="common">Golden silk orbweaver</name>
    <name type="synonym">Nephila clavipes</name>
    <dbReference type="NCBI Taxonomy" id="2585209"/>
    <lineage>
        <taxon>Eukaryota</taxon>
        <taxon>Metazoa</taxon>
        <taxon>Ecdysozoa</taxon>
        <taxon>Arthropoda</taxon>
        <taxon>Chelicerata</taxon>
        <taxon>Arachnida</taxon>
        <taxon>Araneae</taxon>
        <taxon>Araneomorphae</taxon>
        <taxon>Entelegynae</taxon>
        <taxon>Araneoidea</taxon>
        <taxon>Nephilidae</taxon>
        <taxon>Trichonephila</taxon>
    </lineage>
</organism>
<feature type="domain" description="MYND-type" evidence="5">
    <location>
        <begin position="3"/>
        <end position="37"/>
    </location>
</feature>
<evidence type="ECO:0000256" key="4">
    <source>
        <dbReference type="SAM" id="MobiDB-lite"/>
    </source>
</evidence>
<dbReference type="AlphaFoldDB" id="A0A8X6W670"/>
<evidence type="ECO:0000256" key="3">
    <source>
        <dbReference type="ARBA" id="ARBA00022833"/>
    </source>
</evidence>
<gene>
    <name evidence="6" type="ORF">TNCV_1971191</name>
</gene>
<dbReference type="PROSITE" id="PS01360">
    <property type="entry name" value="ZF_MYND_1"/>
    <property type="match status" value="1"/>
</dbReference>
<keyword evidence="2" id="KW-0863">Zinc-finger</keyword>
<evidence type="ECO:0000259" key="5">
    <source>
        <dbReference type="PROSITE" id="PS01360"/>
    </source>
</evidence>
<comment type="caution">
    <text evidence="6">The sequence shown here is derived from an EMBL/GenBank/DDBJ whole genome shotgun (WGS) entry which is preliminary data.</text>
</comment>
<dbReference type="InterPro" id="IPR002893">
    <property type="entry name" value="Znf_MYND"/>
</dbReference>
<evidence type="ECO:0000313" key="6">
    <source>
        <dbReference type="EMBL" id="GFY28466.1"/>
    </source>
</evidence>
<evidence type="ECO:0000256" key="2">
    <source>
        <dbReference type="ARBA" id="ARBA00022771"/>
    </source>
</evidence>